<protein>
    <submittedName>
        <fullName evidence="1">Uncharacterized protein</fullName>
    </submittedName>
</protein>
<gene>
    <name evidence="1" type="ORF">AKJ65_07500</name>
</gene>
<proteinExistence type="predicted"/>
<evidence type="ECO:0000313" key="1">
    <source>
        <dbReference type="EMBL" id="KXA92493.1"/>
    </source>
</evidence>
<keyword evidence="2" id="KW-1185">Reference proteome</keyword>
<organism evidence="1 2">
    <name type="scientific">candidate division MSBL1 archaeon SCGC-AAA259E19</name>
    <dbReference type="NCBI Taxonomy" id="1698264"/>
    <lineage>
        <taxon>Archaea</taxon>
        <taxon>Methanobacteriati</taxon>
        <taxon>Methanobacteriota</taxon>
        <taxon>candidate division MSBL1</taxon>
    </lineage>
</organism>
<dbReference type="EMBL" id="LHXO01000155">
    <property type="protein sequence ID" value="KXA92493.1"/>
    <property type="molecule type" value="Genomic_DNA"/>
</dbReference>
<comment type="caution">
    <text evidence="1">The sequence shown here is derived from an EMBL/GenBank/DDBJ whole genome shotgun (WGS) entry which is preliminary data.</text>
</comment>
<reference evidence="1 2" key="1">
    <citation type="journal article" date="2016" name="Sci. Rep.">
        <title>Metabolic traits of an uncultured archaeal lineage -MSBL1- from brine pools of the Red Sea.</title>
        <authorList>
            <person name="Mwirichia R."/>
            <person name="Alam I."/>
            <person name="Rashid M."/>
            <person name="Vinu M."/>
            <person name="Ba-Alawi W."/>
            <person name="Anthony Kamau A."/>
            <person name="Kamanda Ngugi D."/>
            <person name="Goker M."/>
            <person name="Klenk H.P."/>
            <person name="Bajic V."/>
            <person name="Stingl U."/>
        </authorList>
    </citation>
    <scope>NUCLEOTIDE SEQUENCE [LARGE SCALE GENOMIC DNA]</scope>
    <source>
        <strain evidence="1">SCGC-AAA259E19</strain>
    </source>
</reference>
<name>A0A133UE61_9EURY</name>
<sequence length="111" mass="13247">MTSYETTWDHIPEDYKEGEIINLKVKDRSNYRELNVTAKIKFKRIEEEKNDWDRLLIGRYTGGSFKEGKIKILEESERDIPDTKAGATRDLGERRGYMLRSMIEEREEEKE</sequence>
<dbReference type="AlphaFoldDB" id="A0A133UE61"/>
<evidence type="ECO:0000313" key="2">
    <source>
        <dbReference type="Proteomes" id="UP000070284"/>
    </source>
</evidence>
<dbReference type="Proteomes" id="UP000070284">
    <property type="component" value="Unassembled WGS sequence"/>
</dbReference>
<accession>A0A133UE61</accession>